<dbReference type="Proteomes" id="UP000075578">
    <property type="component" value="Unassembled WGS sequence"/>
</dbReference>
<proteinExistence type="predicted"/>
<organism evidence="1 2">
    <name type="scientific">Candidatus Methanofastidiosum methylothiophilum</name>
    <dbReference type="NCBI Taxonomy" id="1705564"/>
    <lineage>
        <taxon>Archaea</taxon>
        <taxon>Methanobacteriati</taxon>
        <taxon>Methanobacteriota</taxon>
        <taxon>Stenosarchaea group</taxon>
        <taxon>Candidatus Methanofastidiosia</taxon>
        <taxon>Candidatus Methanofastidiosales</taxon>
        <taxon>Candidatus Methanofastidiosaceae</taxon>
        <taxon>Candidatus Methanofastidiosum</taxon>
    </lineage>
</organism>
<dbReference type="AlphaFoldDB" id="A0A150IQW0"/>
<reference evidence="1 2" key="1">
    <citation type="journal article" date="2016" name="ISME J.">
        <title>Chasing the elusive Euryarchaeota class WSA2: genomes reveal a uniquely fastidious methyl-reducing methanogen.</title>
        <authorList>
            <person name="Nobu M.K."/>
            <person name="Narihiro T."/>
            <person name="Kuroda K."/>
            <person name="Mei R."/>
            <person name="Liu W.T."/>
        </authorList>
    </citation>
    <scope>NUCLEOTIDE SEQUENCE [LARGE SCALE GENOMIC DNA]</scope>
    <source>
        <strain evidence="1">U1lsi0528_Bin089</strain>
    </source>
</reference>
<dbReference type="EMBL" id="LNGD01000158">
    <property type="protein sequence ID" value="KYC47429.1"/>
    <property type="molecule type" value="Genomic_DNA"/>
</dbReference>
<evidence type="ECO:0000313" key="1">
    <source>
        <dbReference type="EMBL" id="KYC47429.1"/>
    </source>
</evidence>
<gene>
    <name evidence="1" type="ORF">AMQ74_01679</name>
</gene>
<evidence type="ECO:0000313" key="2">
    <source>
        <dbReference type="Proteomes" id="UP000075578"/>
    </source>
</evidence>
<protein>
    <submittedName>
        <fullName evidence="1">Uncharacterized protein</fullName>
    </submittedName>
</protein>
<accession>A0A150IQW0</accession>
<sequence length="114" mass="13162">MTTISGNEVIHNNQKVCDLWMLDKINAKYGWTDKETLEKTEELAQKILSTYKYAFDLLFSFPNFVKVLEAIENTKIEDISLKNIKGAKEEKYGTICILTDIQTDRILKLLNGEK</sequence>
<comment type="caution">
    <text evidence="1">The sequence shown here is derived from an EMBL/GenBank/DDBJ whole genome shotgun (WGS) entry which is preliminary data.</text>
</comment>
<name>A0A150IQW0_9EURY</name>